<accession>A0AA41XZ76</accession>
<protein>
    <submittedName>
        <fullName evidence="2">Lipoprotein LpqV</fullName>
    </submittedName>
</protein>
<dbReference type="EMBL" id="JACKVH010000029">
    <property type="protein sequence ID" value="MCV7381919.1"/>
    <property type="molecule type" value="Genomic_DNA"/>
</dbReference>
<evidence type="ECO:0000313" key="2">
    <source>
        <dbReference type="EMBL" id="MCV7381919.1"/>
    </source>
</evidence>
<organism evidence="2 3">
    <name type="scientific">Mycobacterium alsense</name>
    <dbReference type="NCBI Taxonomy" id="324058"/>
    <lineage>
        <taxon>Bacteria</taxon>
        <taxon>Bacillati</taxon>
        <taxon>Actinomycetota</taxon>
        <taxon>Actinomycetes</taxon>
        <taxon>Mycobacteriales</taxon>
        <taxon>Mycobacteriaceae</taxon>
        <taxon>Mycobacterium</taxon>
    </lineage>
</organism>
<sequence length="153" mass="15703">MRWCGHRRRRRGAVFVGTVAAVATVLVAAPGCSDGAPGGQATLSSARPSAIPRGAASVPPGAIGVSPGGVTTRVDVPADSTEEEYFQACHAAKVWMEAESGQGGSALERYLAMIQAWPSGTAGTWNIRWSDLTPARQAAVIIAARAAAKDECG</sequence>
<dbReference type="Proteomes" id="UP001141650">
    <property type="component" value="Unassembled WGS sequence"/>
</dbReference>
<feature type="chain" id="PRO_5041365995" evidence="1">
    <location>
        <begin position="29"/>
        <end position="153"/>
    </location>
</feature>
<reference evidence="2" key="1">
    <citation type="submission" date="2020-07" db="EMBL/GenBank/DDBJ databases">
        <authorList>
            <person name="Pettersson B.M.F."/>
            <person name="Behra P.R.K."/>
            <person name="Ramesh M."/>
            <person name="Das S."/>
            <person name="Dasgupta S."/>
            <person name="Kirsebom L.A."/>
        </authorList>
    </citation>
    <scope>NUCLEOTIDE SEQUENCE</scope>
    <source>
        <strain evidence="2">CCUG 55640</strain>
    </source>
</reference>
<reference evidence="2" key="2">
    <citation type="journal article" date="2022" name="BMC Genomics">
        <title>Comparative genome analysis of mycobacteria focusing on tRNA and non-coding RNA.</title>
        <authorList>
            <person name="Behra P.R.K."/>
            <person name="Pettersson B.M.F."/>
            <person name="Ramesh M."/>
            <person name="Das S."/>
            <person name="Dasgupta S."/>
            <person name="Kirsebom L.A."/>
        </authorList>
    </citation>
    <scope>NUCLEOTIDE SEQUENCE</scope>
    <source>
        <strain evidence="2">CCUG 55640</strain>
    </source>
</reference>
<evidence type="ECO:0000313" key="3">
    <source>
        <dbReference type="Proteomes" id="UP001141650"/>
    </source>
</evidence>
<keyword evidence="2" id="KW-0449">Lipoprotein</keyword>
<dbReference type="InterPro" id="IPR020377">
    <property type="entry name" value="Uncharacterised_LpqV"/>
</dbReference>
<dbReference type="Pfam" id="PF17301">
    <property type="entry name" value="LpqV"/>
    <property type="match status" value="1"/>
</dbReference>
<gene>
    <name evidence="2" type="ORF">H7K38_25215</name>
</gene>
<name>A0AA41XZ76_9MYCO</name>
<evidence type="ECO:0000256" key="1">
    <source>
        <dbReference type="SAM" id="SignalP"/>
    </source>
</evidence>
<proteinExistence type="predicted"/>
<dbReference type="AlphaFoldDB" id="A0AA41XZ76"/>
<comment type="caution">
    <text evidence="2">The sequence shown here is derived from an EMBL/GenBank/DDBJ whole genome shotgun (WGS) entry which is preliminary data.</text>
</comment>
<feature type="signal peptide" evidence="1">
    <location>
        <begin position="1"/>
        <end position="28"/>
    </location>
</feature>
<keyword evidence="1" id="KW-0732">Signal</keyword>